<keyword evidence="4" id="KW-1185">Reference proteome</keyword>
<dbReference type="PANTHER" id="PTHR34366">
    <property type="entry name" value="OS07G0289901 PROTEIN-RELATED"/>
    <property type="match status" value="1"/>
</dbReference>
<keyword evidence="1" id="KW-0472">Membrane</keyword>
<feature type="transmembrane region" description="Helical" evidence="1">
    <location>
        <begin position="186"/>
        <end position="208"/>
    </location>
</feature>
<dbReference type="Pfam" id="PF24865">
    <property type="entry name" value="DUF7731"/>
    <property type="match status" value="1"/>
</dbReference>
<sequence>MFSPGIQPAYTRPKSTHLSIYNQPTHLKQLQAFIEVHANMSTRLPRFQVPVICFTLLIAALFAGCATAAGATKAEKYPTGNINLSPFDQWLNAYYCLQTASCETKYQLTYWGWKNLTSADTQDYCRPGGCREQTVTALTCVSLVKPGFKFVDATTVRDVNNTINQGCANGFTGAVLKMETSSAENLTGSSVSFAMSFLVSMLVMLISVG</sequence>
<accession>A0A7N0UHD1</accession>
<dbReference type="Gramene" id="Kaladp0064s0138.1.v1.1">
    <property type="protein sequence ID" value="Kaladp0064s0138.1.v1.1"/>
    <property type="gene ID" value="Kaladp0064s0138.v1.1"/>
</dbReference>
<evidence type="ECO:0000313" key="3">
    <source>
        <dbReference type="EnsemblPlants" id="Kaladp0064s0138.1.v1.1"/>
    </source>
</evidence>
<keyword evidence="1" id="KW-1133">Transmembrane helix</keyword>
<evidence type="ECO:0000256" key="1">
    <source>
        <dbReference type="SAM" id="Phobius"/>
    </source>
</evidence>
<evidence type="ECO:0000313" key="4">
    <source>
        <dbReference type="Proteomes" id="UP000594263"/>
    </source>
</evidence>
<proteinExistence type="predicted"/>
<dbReference type="InterPro" id="IPR056633">
    <property type="entry name" value="DUF7731"/>
</dbReference>
<organism evidence="3 4">
    <name type="scientific">Kalanchoe fedtschenkoi</name>
    <name type="common">Lavender scallops</name>
    <name type="synonym">South American air plant</name>
    <dbReference type="NCBI Taxonomy" id="63787"/>
    <lineage>
        <taxon>Eukaryota</taxon>
        <taxon>Viridiplantae</taxon>
        <taxon>Streptophyta</taxon>
        <taxon>Embryophyta</taxon>
        <taxon>Tracheophyta</taxon>
        <taxon>Spermatophyta</taxon>
        <taxon>Magnoliopsida</taxon>
        <taxon>eudicotyledons</taxon>
        <taxon>Gunneridae</taxon>
        <taxon>Pentapetalae</taxon>
        <taxon>Saxifragales</taxon>
        <taxon>Crassulaceae</taxon>
        <taxon>Kalanchoe</taxon>
    </lineage>
</organism>
<protein>
    <recommendedName>
        <fullName evidence="2">DUF7731 domain-containing protein</fullName>
    </recommendedName>
</protein>
<keyword evidence="1" id="KW-0812">Transmembrane</keyword>
<feature type="domain" description="DUF7731" evidence="2">
    <location>
        <begin position="87"/>
        <end position="173"/>
    </location>
</feature>
<dbReference type="AlphaFoldDB" id="A0A7N0UHD1"/>
<dbReference type="PANTHER" id="PTHR34366:SF7">
    <property type="entry name" value="TRANSMEMBRANE PROTEIN"/>
    <property type="match status" value="1"/>
</dbReference>
<dbReference type="EnsemblPlants" id="Kaladp0064s0138.1.v1.1">
    <property type="protein sequence ID" value="Kaladp0064s0138.1.v1.1"/>
    <property type="gene ID" value="Kaladp0064s0138.v1.1"/>
</dbReference>
<reference evidence="3" key="1">
    <citation type="submission" date="2021-01" db="UniProtKB">
        <authorList>
            <consortium name="EnsemblPlants"/>
        </authorList>
    </citation>
    <scope>IDENTIFICATION</scope>
</reference>
<dbReference type="Proteomes" id="UP000594263">
    <property type="component" value="Unplaced"/>
</dbReference>
<feature type="transmembrane region" description="Helical" evidence="1">
    <location>
        <begin position="47"/>
        <end position="69"/>
    </location>
</feature>
<evidence type="ECO:0000259" key="2">
    <source>
        <dbReference type="Pfam" id="PF24865"/>
    </source>
</evidence>
<name>A0A7N0UHD1_KALFE</name>